<evidence type="ECO:0000256" key="8">
    <source>
        <dbReference type="PIRSR" id="PIRSR016262-2"/>
    </source>
</evidence>
<accession>A0A1N6F5B4</accession>
<feature type="active site" description="Acyl-thioester intermediate" evidence="5 7">
    <location>
        <position position="176"/>
    </location>
</feature>
<dbReference type="RefSeq" id="WP_074205306.1">
    <property type="nucleotide sequence ID" value="NZ_FSQW01000002.1"/>
</dbReference>
<feature type="site" description="Lowers pKa of active site Cys" evidence="5 9">
    <location>
        <position position="142"/>
    </location>
</feature>
<evidence type="ECO:0000256" key="2">
    <source>
        <dbReference type="ARBA" id="ARBA00022679"/>
    </source>
</evidence>
<evidence type="ECO:0000256" key="4">
    <source>
        <dbReference type="ARBA" id="ARBA00024732"/>
    </source>
</evidence>
<dbReference type="NCBIfam" id="TIGR00214">
    <property type="entry name" value="lipB"/>
    <property type="match status" value="1"/>
</dbReference>
<comment type="miscellaneous">
    <text evidence="5">In the reaction, the free carboxyl group of octanoic acid is attached via an amide linkage to the epsilon-amino group of a specific lysine residue of lipoyl domains of lipoate-dependent enzymes.</text>
</comment>
<comment type="pathway">
    <text evidence="1 5 6">Protein modification; protein lipoylation via endogenous pathway; protein N(6)-(lipoyl)lysine from octanoyl-[acyl-carrier-protein]: step 1/2.</text>
</comment>
<dbReference type="PANTHER" id="PTHR10993">
    <property type="entry name" value="OCTANOYLTRANSFERASE"/>
    <property type="match status" value="1"/>
</dbReference>
<dbReference type="EMBL" id="FSQW01000002">
    <property type="protein sequence ID" value="SIN90455.1"/>
    <property type="molecule type" value="Genomic_DNA"/>
</dbReference>
<gene>
    <name evidence="5" type="primary">lipB</name>
    <name evidence="11" type="ORF">SAMN02745824_2241</name>
</gene>
<evidence type="ECO:0000256" key="3">
    <source>
        <dbReference type="ARBA" id="ARBA00023315"/>
    </source>
</evidence>
<feature type="binding site" evidence="5 8">
    <location>
        <begin position="145"/>
        <end position="147"/>
    </location>
    <ligand>
        <name>substrate</name>
    </ligand>
</feature>
<evidence type="ECO:0000259" key="10">
    <source>
        <dbReference type="PROSITE" id="PS51733"/>
    </source>
</evidence>
<evidence type="ECO:0000256" key="1">
    <source>
        <dbReference type="ARBA" id="ARBA00004821"/>
    </source>
</evidence>
<feature type="domain" description="BPL/LPL catalytic" evidence="10">
    <location>
        <begin position="35"/>
        <end position="214"/>
    </location>
</feature>
<keyword evidence="3 5" id="KW-0012">Acyltransferase</keyword>
<dbReference type="InterPro" id="IPR020605">
    <property type="entry name" value="Octanoyltransferase_CS"/>
</dbReference>
<keyword evidence="5" id="KW-0963">Cytoplasm</keyword>
<dbReference type="GO" id="GO:0033819">
    <property type="term" value="F:lipoyl(octanoyl) transferase activity"/>
    <property type="evidence" value="ECO:0007669"/>
    <property type="project" value="UniProtKB-EC"/>
</dbReference>
<dbReference type="NCBIfam" id="NF010921">
    <property type="entry name" value="PRK14341.1"/>
    <property type="match status" value="1"/>
</dbReference>
<dbReference type="NCBIfam" id="NF010925">
    <property type="entry name" value="PRK14345.1"/>
    <property type="match status" value="1"/>
</dbReference>
<evidence type="ECO:0000256" key="7">
    <source>
        <dbReference type="PIRSR" id="PIRSR016262-1"/>
    </source>
</evidence>
<feature type="binding site" evidence="5 8">
    <location>
        <begin position="73"/>
        <end position="80"/>
    </location>
    <ligand>
        <name>substrate</name>
    </ligand>
</feature>
<dbReference type="Pfam" id="PF21948">
    <property type="entry name" value="LplA-B_cat"/>
    <property type="match status" value="1"/>
</dbReference>
<dbReference type="GO" id="GO:0005737">
    <property type="term" value="C:cytoplasm"/>
    <property type="evidence" value="ECO:0007669"/>
    <property type="project" value="UniProtKB-SubCell"/>
</dbReference>
<dbReference type="CDD" id="cd16444">
    <property type="entry name" value="LipB"/>
    <property type="match status" value="1"/>
</dbReference>
<organism evidence="11 12">
    <name type="scientific">Parasphingorhabdus marina DSM 22363</name>
    <dbReference type="NCBI Taxonomy" id="1123272"/>
    <lineage>
        <taxon>Bacteria</taxon>
        <taxon>Pseudomonadati</taxon>
        <taxon>Pseudomonadota</taxon>
        <taxon>Alphaproteobacteria</taxon>
        <taxon>Sphingomonadales</taxon>
        <taxon>Sphingomonadaceae</taxon>
        <taxon>Parasphingorhabdus</taxon>
    </lineage>
</organism>
<dbReference type="Gene3D" id="3.30.930.10">
    <property type="entry name" value="Bira Bifunctional Protein, Domain 2"/>
    <property type="match status" value="1"/>
</dbReference>
<dbReference type="PROSITE" id="PS01313">
    <property type="entry name" value="LIPB"/>
    <property type="match status" value="1"/>
</dbReference>
<dbReference type="PROSITE" id="PS51733">
    <property type="entry name" value="BPL_LPL_CATALYTIC"/>
    <property type="match status" value="1"/>
</dbReference>
<comment type="subcellular location">
    <subcellularLocation>
        <location evidence="5">Cytoplasm</location>
    </subcellularLocation>
</comment>
<dbReference type="EC" id="2.3.1.181" evidence="5 6"/>
<evidence type="ECO:0000256" key="6">
    <source>
        <dbReference type="PIRNR" id="PIRNR016262"/>
    </source>
</evidence>
<dbReference type="Proteomes" id="UP000185192">
    <property type="component" value="Unassembled WGS sequence"/>
</dbReference>
<keyword evidence="2 5" id="KW-0808">Transferase</keyword>
<dbReference type="HAMAP" id="MF_00013">
    <property type="entry name" value="LipB"/>
    <property type="match status" value="1"/>
</dbReference>
<dbReference type="InterPro" id="IPR045864">
    <property type="entry name" value="aa-tRNA-synth_II/BPL/LPL"/>
</dbReference>
<comment type="catalytic activity">
    <reaction evidence="5 6">
        <text>octanoyl-[ACP] + L-lysyl-[protein] = N(6)-octanoyl-L-lysyl-[protein] + holo-[ACP] + H(+)</text>
        <dbReference type="Rhea" id="RHEA:17665"/>
        <dbReference type="Rhea" id="RHEA-COMP:9636"/>
        <dbReference type="Rhea" id="RHEA-COMP:9685"/>
        <dbReference type="Rhea" id="RHEA-COMP:9752"/>
        <dbReference type="Rhea" id="RHEA-COMP:9928"/>
        <dbReference type="ChEBI" id="CHEBI:15378"/>
        <dbReference type="ChEBI" id="CHEBI:29969"/>
        <dbReference type="ChEBI" id="CHEBI:64479"/>
        <dbReference type="ChEBI" id="CHEBI:78463"/>
        <dbReference type="ChEBI" id="CHEBI:78809"/>
        <dbReference type="EC" id="2.3.1.181"/>
    </reaction>
</comment>
<evidence type="ECO:0000313" key="12">
    <source>
        <dbReference type="Proteomes" id="UP000185192"/>
    </source>
</evidence>
<reference evidence="12" key="1">
    <citation type="submission" date="2016-11" db="EMBL/GenBank/DDBJ databases">
        <authorList>
            <person name="Varghese N."/>
            <person name="Submissions S."/>
        </authorList>
    </citation>
    <scope>NUCLEOTIDE SEQUENCE [LARGE SCALE GENOMIC DNA]</scope>
    <source>
        <strain evidence="12">DSM 22363</strain>
    </source>
</reference>
<dbReference type="AlphaFoldDB" id="A0A1N6F5B4"/>
<dbReference type="OrthoDB" id="9787061at2"/>
<dbReference type="PIRSF" id="PIRSF016262">
    <property type="entry name" value="LPLase"/>
    <property type="match status" value="1"/>
</dbReference>
<comment type="function">
    <text evidence="4 5 6">Catalyzes the transfer of endogenously produced octanoic acid from octanoyl-acyl-carrier-protein onto the lipoyl domains of lipoate-dependent enzymes. Lipoyl-ACP can also act as a substrate although octanoyl-ACP is likely to be the physiological substrate.</text>
</comment>
<dbReference type="STRING" id="1123272.SAMN02745824_2241"/>
<protein>
    <recommendedName>
        <fullName evidence="5 6">Octanoyltransferase</fullName>
        <ecNumber evidence="5 6">2.3.1.181</ecNumber>
    </recommendedName>
    <alternativeName>
        <fullName evidence="5">Lipoate-protein ligase B</fullName>
    </alternativeName>
    <alternativeName>
        <fullName evidence="5">Lipoyl/octanoyl transferase</fullName>
    </alternativeName>
    <alternativeName>
        <fullName evidence="5">Octanoyl-[acyl-carrier-protein]-protein N-octanoyltransferase</fullName>
    </alternativeName>
</protein>
<comment type="similarity">
    <text evidence="5 6">Belongs to the LipB family.</text>
</comment>
<feature type="binding site" evidence="5 8">
    <location>
        <begin position="158"/>
        <end position="160"/>
    </location>
    <ligand>
        <name>substrate</name>
    </ligand>
</feature>
<evidence type="ECO:0000313" key="11">
    <source>
        <dbReference type="EMBL" id="SIN90455.1"/>
    </source>
</evidence>
<sequence>MTAQAEIEWRTSTGTIEYPDAVLQQEERNAAIQRGQQPELIWLLEHPPLYTAGTSSDPDELLSSQFPVFETGRGGRHTYHGPGQRVGYVLLDLKRRQSDVRNFVHAVENWVIAALAEFDVACRAVEGRVGIWCDTPDGQEAKIGAIGIRIRKWVTMHGFAVNIDPDLSHFSGIVPCGISEFPVTSLHQLGIAATMSDFDEALKKTAPSFFEAIA</sequence>
<evidence type="ECO:0000256" key="9">
    <source>
        <dbReference type="PIRSR" id="PIRSR016262-3"/>
    </source>
</evidence>
<dbReference type="InterPro" id="IPR000544">
    <property type="entry name" value="Octanoyltransferase"/>
</dbReference>
<proteinExistence type="inferred from homology"/>
<name>A0A1N6F5B4_9SPHN</name>
<dbReference type="SUPFAM" id="SSF55681">
    <property type="entry name" value="Class II aaRS and biotin synthetases"/>
    <property type="match status" value="1"/>
</dbReference>
<keyword evidence="12" id="KW-1185">Reference proteome</keyword>
<dbReference type="GO" id="GO:0009249">
    <property type="term" value="P:protein lipoylation"/>
    <property type="evidence" value="ECO:0007669"/>
    <property type="project" value="InterPro"/>
</dbReference>
<dbReference type="PANTHER" id="PTHR10993:SF7">
    <property type="entry name" value="LIPOYLTRANSFERASE 2, MITOCHONDRIAL-RELATED"/>
    <property type="match status" value="1"/>
</dbReference>
<dbReference type="UniPathway" id="UPA00538">
    <property type="reaction ID" value="UER00592"/>
</dbReference>
<dbReference type="InterPro" id="IPR004143">
    <property type="entry name" value="BPL_LPL_catalytic"/>
</dbReference>
<evidence type="ECO:0000256" key="5">
    <source>
        <dbReference type="HAMAP-Rule" id="MF_00013"/>
    </source>
</evidence>